<dbReference type="PANTHER" id="PTHR43244:SF2">
    <property type="entry name" value="CONSERVED HYPOTHETICAL ALANINE AND PROLINE-RICH PROTEIN"/>
    <property type="match status" value="1"/>
</dbReference>
<reference evidence="2 3" key="1">
    <citation type="submission" date="2020-08" db="EMBL/GenBank/DDBJ databases">
        <title>Sequencing the genomes of 1000 actinobacteria strains.</title>
        <authorList>
            <person name="Klenk H.-P."/>
        </authorList>
    </citation>
    <scope>NUCLEOTIDE SEQUENCE [LARGE SCALE GENOMIC DNA]</scope>
    <source>
        <strain evidence="2 3">DSM 12511</strain>
    </source>
</reference>
<dbReference type="PANTHER" id="PTHR43244">
    <property type="match status" value="1"/>
</dbReference>
<accession>A0A7X0KVR9</accession>
<keyword evidence="2" id="KW-0560">Oxidoreductase</keyword>
<dbReference type="Proteomes" id="UP000537775">
    <property type="component" value="Unassembled WGS sequence"/>
</dbReference>
<keyword evidence="3" id="KW-1185">Reference proteome</keyword>
<protein>
    <submittedName>
        <fullName evidence="2">Alkanesulfonate monooxygenase SsuD/methylene tetrahydromethanopterin reductase-like flavin-dependent oxidoreductase (Luciferase family)</fullName>
    </submittedName>
</protein>
<dbReference type="InterPro" id="IPR036661">
    <property type="entry name" value="Luciferase-like_sf"/>
</dbReference>
<dbReference type="GO" id="GO:0016705">
    <property type="term" value="F:oxidoreductase activity, acting on paired donors, with incorporation or reduction of molecular oxygen"/>
    <property type="evidence" value="ECO:0007669"/>
    <property type="project" value="InterPro"/>
</dbReference>
<keyword evidence="2" id="KW-0503">Monooxygenase</keyword>
<name>A0A7X0KVR9_9MICO</name>
<gene>
    <name evidence="2" type="ORF">HD594_002791</name>
</gene>
<dbReference type="Gene3D" id="3.20.20.30">
    <property type="entry name" value="Luciferase-like domain"/>
    <property type="match status" value="2"/>
</dbReference>
<sequence length="263" mass="27360">MAPHIAHLSIGIAAAAGPDVARTAARAAEDAGLHALWVNDTPAADALELLAAAAAVTDRLVLATGVLPVDRRPADEVAARVAALGLPVDRLMLGVGSGQLRRGALARVEADAARLREDPAAPVVVGALGPRMRSLGAERADGLLLSWLTPEIAARQTAEAHALSPRAHVALYARTAVDVDAVPRMRREAERYASFPAYTAHFARLGVDPGDTVITPDRLAGQVAEYRAGVDELVLRAITAADEPLAIARFVESVAGAMIGPWS</sequence>
<dbReference type="InterPro" id="IPR050564">
    <property type="entry name" value="F420-G6PD/mer"/>
</dbReference>
<dbReference type="GO" id="GO:0004497">
    <property type="term" value="F:monooxygenase activity"/>
    <property type="evidence" value="ECO:0007669"/>
    <property type="project" value="UniProtKB-KW"/>
</dbReference>
<feature type="domain" description="Luciferase-like" evidence="1">
    <location>
        <begin position="17"/>
        <end position="99"/>
    </location>
</feature>
<dbReference type="InterPro" id="IPR011251">
    <property type="entry name" value="Luciferase-like_dom"/>
</dbReference>
<dbReference type="Pfam" id="PF00296">
    <property type="entry name" value="Bac_luciferase"/>
    <property type="match status" value="1"/>
</dbReference>
<dbReference type="EMBL" id="JACHML010000001">
    <property type="protein sequence ID" value="MBB6392478.1"/>
    <property type="molecule type" value="Genomic_DNA"/>
</dbReference>
<proteinExistence type="predicted"/>
<dbReference type="AlphaFoldDB" id="A0A7X0KVR9"/>
<evidence type="ECO:0000313" key="3">
    <source>
        <dbReference type="Proteomes" id="UP000537775"/>
    </source>
</evidence>
<dbReference type="SUPFAM" id="SSF51679">
    <property type="entry name" value="Bacterial luciferase-like"/>
    <property type="match status" value="1"/>
</dbReference>
<dbReference type="RefSeq" id="WP_184751539.1">
    <property type="nucleotide sequence ID" value="NZ_BAAAJR010000001.1"/>
</dbReference>
<evidence type="ECO:0000259" key="1">
    <source>
        <dbReference type="Pfam" id="PF00296"/>
    </source>
</evidence>
<comment type="caution">
    <text evidence="2">The sequence shown here is derived from an EMBL/GenBank/DDBJ whole genome shotgun (WGS) entry which is preliminary data.</text>
</comment>
<organism evidence="2 3">
    <name type="scientific">Microbacterium thalassium</name>
    <dbReference type="NCBI Taxonomy" id="362649"/>
    <lineage>
        <taxon>Bacteria</taxon>
        <taxon>Bacillati</taxon>
        <taxon>Actinomycetota</taxon>
        <taxon>Actinomycetes</taxon>
        <taxon>Micrococcales</taxon>
        <taxon>Microbacteriaceae</taxon>
        <taxon>Microbacterium</taxon>
    </lineage>
</organism>
<evidence type="ECO:0000313" key="2">
    <source>
        <dbReference type="EMBL" id="MBB6392478.1"/>
    </source>
</evidence>